<feature type="compositionally biased region" description="Acidic residues" evidence="5">
    <location>
        <begin position="97"/>
        <end position="108"/>
    </location>
</feature>
<dbReference type="GO" id="GO:0000387">
    <property type="term" value="P:spliceosomal snRNP assembly"/>
    <property type="evidence" value="ECO:0007669"/>
    <property type="project" value="TreeGrafter"/>
</dbReference>
<dbReference type="PANTHER" id="PTHR21399:SF0">
    <property type="entry name" value="METHYLOSOME SUBUNIT PICLN"/>
    <property type="match status" value="1"/>
</dbReference>
<dbReference type="Pfam" id="PF03517">
    <property type="entry name" value="Voldacs"/>
    <property type="match status" value="1"/>
</dbReference>
<sequence>MVVGLRPFDDRVGDGPRLDADSGEEVMRVERGVAVALGRRPMESPGTLFVTTKRVIWLSDVDKEKGTRWISCRFRSTRFRGIRRPIPCPIETGNDGNDVEGSDSEFGQDTDLSRITEMRLMLSDSNQLDALFDIFCQCAELNPDPNSVSGEENSWVFGNEEMGDGSYPERQPYESLANPIGYANGAHDLAHSVLELQINDLRFEDAEEVEHDTNGDHQ</sequence>
<dbReference type="GO" id="GO:0034715">
    <property type="term" value="C:pICln-Sm protein complex"/>
    <property type="evidence" value="ECO:0007669"/>
    <property type="project" value="TreeGrafter"/>
</dbReference>
<gene>
    <name evidence="6" type="ORF">CB5_LOCUS26814</name>
</gene>
<evidence type="ECO:0000256" key="2">
    <source>
        <dbReference type="ARBA" id="ARBA00004496"/>
    </source>
</evidence>
<dbReference type="EMBL" id="LR862137">
    <property type="protein sequence ID" value="CAD1843603.1"/>
    <property type="molecule type" value="Genomic_DNA"/>
</dbReference>
<proteinExistence type="predicted"/>
<accession>A0A6V7QKG5</accession>
<evidence type="ECO:0000256" key="4">
    <source>
        <dbReference type="ARBA" id="ARBA00023242"/>
    </source>
</evidence>
<evidence type="ECO:0000313" key="6">
    <source>
        <dbReference type="EMBL" id="CAD1843603.1"/>
    </source>
</evidence>
<keyword evidence="4" id="KW-0539">Nucleus</keyword>
<dbReference type="PANTHER" id="PTHR21399">
    <property type="entry name" value="CHLORIDE CONDUCTANCE REGULATORY PROTEIN ICLN"/>
    <property type="match status" value="1"/>
</dbReference>
<dbReference type="GO" id="GO:0005829">
    <property type="term" value="C:cytosol"/>
    <property type="evidence" value="ECO:0007669"/>
    <property type="project" value="TreeGrafter"/>
</dbReference>
<dbReference type="GO" id="GO:0045292">
    <property type="term" value="P:mRNA cis splicing, via spliceosome"/>
    <property type="evidence" value="ECO:0007669"/>
    <property type="project" value="TreeGrafter"/>
</dbReference>
<organism evidence="6">
    <name type="scientific">Ananas comosus var. bracteatus</name>
    <name type="common">red pineapple</name>
    <dbReference type="NCBI Taxonomy" id="296719"/>
    <lineage>
        <taxon>Eukaryota</taxon>
        <taxon>Viridiplantae</taxon>
        <taxon>Streptophyta</taxon>
        <taxon>Embryophyta</taxon>
        <taxon>Tracheophyta</taxon>
        <taxon>Spermatophyta</taxon>
        <taxon>Magnoliopsida</taxon>
        <taxon>Liliopsida</taxon>
        <taxon>Poales</taxon>
        <taxon>Bromeliaceae</taxon>
        <taxon>Bromelioideae</taxon>
        <taxon>Ananas</taxon>
    </lineage>
</organism>
<dbReference type="GO" id="GO:0005681">
    <property type="term" value="C:spliceosomal complex"/>
    <property type="evidence" value="ECO:0007669"/>
    <property type="project" value="TreeGrafter"/>
</dbReference>
<name>A0A6V7QKG5_ANACO</name>
<feature type="region of interest" description="Disordered" evidence="5">
    <location>
        <begin position="89"/>
        <end position="108"/>
    </location>
</feature>
<reference evidence="6" key="1">
    <citation type="submission" date="2020-07" db="EMBL/GenBank/DDBJ databases">
        <authorList>
            <person name="Lin J."/>
        </authorList>
    </citation>
    <scope>NUCLEOTIDE SEQUENCE</scope>
</reference>
<keyword evidence="3" id="KW-0963">Cytoplasm</keyword>
<protein>
    <recommendedName>
        <fullName evidence="7">Chloride conductance regulatory protein ICln</fullName>
    </recommendedName>
</protein>
<dbReference type="AlphaFoldDB" id="A0A6V7QKG5"/>
<evidence type="ECO:0000256" key="5">
    <source>
        <dbReference type="SAM" id="MobiDB-lite"/>
    </source>
</evidence>
<dbReference type="InterPro" id="IPR039924">
    <property type="entry name" value="ICln/Lot5/Saf5"/>
</dbReference>
<evidence type="ECO:0000256" key="3">
    <source>
        <dbReference type="ARBA" id="ARBA00022490"/>
    </source>
</evidence>
<evidence type="ECO:0008006" key="7">
    <source>
        <dbReference type="Google" id="ProtNLM"/>
    </source>
</evidence>
<dbReference type="InterPro" id="IPR011993">
    <property type="entry name" value="PH-like_dom_sf"/>
</dbReference>
<comment type="subcellular location">
    <subcellularLocation>
        <location evidence="2">Cytoplasm</location>
    </subcellularLocation>
    <subcellularLocation>
        <location evidence="1">Nucleus</location>
    </subcellularLocation>
</comment>
<evidence type="ECO:0000256" key="1">
    <source>
        <dbReference type="ARBA" id="ARBA00004123"/>
    </source>
</evidence>
<dbReference type="Gene3D" id="2.30.29.30">
    <property type="entry name" value="Pleckstrin-homology domain (PH domain)/Phosphotyrosine-binding domain (PTB)"/>
    <property type="match status" value="1"/>
</dbReference>